<protein>
    <submittedName>
        <fullName evidence="2">Uncharacterized protein</fullName>
    </submittedName>
</protein>
<feature type="region of interest" description="Disordered" evidence="1">
    <location>
        <begin position="48"/>
        <end position="193"/>
    </location>
</feature>
<feature type="region of interest" description="Disordered" evidence="1">
    <location>
        <begin position="1"/>
        <end position="28"/>
    </location>
</feature>
<dbReference type="Proteomes" id="UP000438429">
    <property type="component" value="Unassembled WGS sequence"/>
</dbReference>
<feature type="compositionally biased region" description="Basic and acidic residues" evidence="1">
    <location>
        <begin position="78"/>
        <end position="91"/>
    </location>
</feature>
<dbReference type="EMBL" id="VEVO01000006">
    <property type="protein sequence ID" value="KAF0040772.1"/>
    <property type="molecule type" value="Genomic_DNA"/>
</dbReference>
<sequence>MTGDLTSSAVERRDERHCSAFNPIDPLSDNRSGFPPCTPVCCPLAPVNTDVGGHRSVKRHERSDRSSKHRSQTLVDVLEPRDAEDERKDRVVSTYPVRNPCPTTAHELSIGPGDPVETLEHEPRAAGAQQAEQPTCSRFTGAQPSRSHPAEKCPYSGKRRHVGGHSSGPEANRSNPRYSMSGRDIPTDPRTSAELVNRHRRATDGRTAARPRRLLGSMQPNPGALEPRTHWSWTHWIRVFTGPGLTGSEDSLDLNSLEPRTDWTWTHWIRGLTGPGLTGSEDSLDLDSLDPRTHWIGGLTGPGLTGSEDSLDLDSLDPRTDWTWTHWIRELTGAGLTGSEDSLDLASLDPRTHWTWAHLIRGFTGSEDSLDLASLDQRIHWTWTHWIRGFTGSEDSLDPKI</sequence>
<organism evidence="2 3">
    <name type="scientific">Scophthalmus maximus</name>
    <name type="common">Turbot</name>
    <name type="synonym">Psetta maxima</name>
    <dbReference type="NCBI Taxonomy" id="52904"/>
    <lineage>
        <taxon>Eukaryota</taxon>
        <taxon>Metazoa</taxon>
        <taxon>Chordata</taxon>
        <taxon>Craniata</taxon>
        <taxon>Vertebrata</taxon>
        <taxon>Euteleostomi</taxon>
        <taxon>Actinopterygii</taxon>
        <taxon>Neopterygii</taxon>
        <taxon>Teleostei</taxon>
        <taxon>Neoteleostei</taxon>
        <taxon>Acanthomorphata</taxon>
        <taxon>Carangaria</taxon>
        <taxon>Pleuronectiformes</taxon>
        <taxon>Pleuronectoidei</taxon>
        <taxon>Scophthalmidae</taxon>
        <taxon>Scophthalmus</taxon>
    </lineage>
</organism>
<evidence type="ECO:0000313" key="3">
    <source>
        <dbReference type="Proteomes" id="UP000438429"/>
    </source>
</evidence>
<reference evidence="2 3" key="1">
    <citation type="submission" date="2019-06" db="EMBL/GenBank/DDBJ databases">
        <title>Draft genomes of female and male turbot (Scophthalmus maximus).</title>
        <authorList>
            <person name="Xu H."/>
            <person name="Xu X.-W."/>
            <person name="Shao C."/>
            <person name="Chen S."/>
        </authorList>
    </citation>
    <scope>NUCLEOTIDE SEQUENCE [LARGE SCALE GENOMIC DNA]</scope>
    <source>
        <strain evidence="2">Ysfricsl-2016a</strain>
        <tissue evidence="2">Blood</tissue>
    </source>
</reference>
<gene>
    <name evidence="2" type="ORF">F2P81_006670</name>
</gene>
<comment type="caution">
    <text evidence="2">The sequence shown here is derived from an EMBL/GenBank/DDBJ whole genome shotgun (WGS) entry which is preliminary data.</text>
</comment>
<evidence type="ECO:0000313" key="2">
    <source>
        <dbReference type="EMBL" id="KAF0040772.1"/>
    </source>
</evidence>
<proteinExistence type="predicted"/>
<accession>A0A6A4TF09</accession>
<evidence type="ECO:0000256" key="1">
    <source>
        <dbReference type="SAM" id="MobiDB-lite"/>
    </source>
</evidence>
<feature type="compositionally biased region" description="Polar residues" evidence="1">
    <location>
        <begin position="130"/>
        <end position="146"/>
    </location>
</feature>
<dbReference type="AlphaFoldDB" id="A0A6A4TF09"/>
<name>A0A6A4TF09_SCOMX</name>